<accession>A0A062U9I8</accession>
<dbReference type="EMBL" id="AWFB01000024">
    <property type="protein sequence ID" value="RAN33091.1"/>
    <property type="molecule type" value="Genomic_DNA"/>
</dbReference>
<sequence>MVRRWSSVRAALILCLITGSVWGVGQVRLHQKAGVCLDRGGAWDHDARKCLTK</sequence>
<accession>A0A328JS97</accession>
<comment type="caution">
    <text evidence="1">The sequence shown here is derived from an EMBL/GenBank/DDBJ whole genome shotgun (WGS) entry which is preliminary data.</text>
</comment>
<dbReference type="RefSeq" id="WP_146617187.1">
    <property type="nucleotide sequence ID" value="NZ_AWFA01000003.1"/>
</dbReference>
<protein>
    <submittedName>
        <fullName evidence="1">Uncharacterized protein</fullName>
    </submittedName>
</protein>
<name>A0A062U9I8_9PROT</name>
<dbReference type="Proteomes" id="UP000249123">
    <property type="component" value="Unassembled WGS sequence"/>
</dbReference>
<reference evidence="1 2" key="1">
    <citation type="submission" date="2013-04" db="EMBL/GenBank/DDBJ databases">
        <title>Hyphomonas sp. T24B3 Genome Sequencing.</title>
        <authorList>
            <person name="Lai Q."/>
            <person name="Shao Z."/>
        </authorList>
    </citation>
    <scope>NUCLEOTIDE SEQUENCE [LARGE SCALE GENOMIC DNA]</scope>
    <source>
        <strain evidence="1 2">T24B3</strain>
    </source>
</reference>
<proteinExistence type="predicted"/>
<keyword evidence="2" id="KW-1185">Reference proteome</keyword>
<dbReference type="AlphaFoldDB" id="A0A062U9I8"/>
<evidence type="ECO:0000313" key="2">
    <source>
        <dbReference type="Proteomes" id="UP000249123"/>
    </source>
</evidence>
<gene>
    <name evidence="1" type="ORF">HY3_13655</name>
</gene>
<evidence type="ECO:0000313" key="1">
    <source>
        <dbReference type="EMBL" id="RAN33091.1"/>
    </source>
</evidence>
<organism evidence="1 2">
    <name type="scientific">Hyphomonas pacifica</name>
    <dbReference type="NCBI Taxonomy" id="1280941"/>
    <lineage>
        <taxon>Bacteria</taxon>
        <taxon>Pseudomonadati</taxon>
        <taxon>Pseudomonadota</taxon>
        <taxon>Alphaproteobacteria</taxon>
        <taxon>Hyphomonadales</taxon>
        <taxon>Hyphomonadaceae</taxon>
        <taxon>Hyphomonas</taxon>
    </lineage>
</organism>
<dbReference type="STRING" id="1280941.HY2_07680"/>